<accession>A0ABP7WWP9</accession>
<dbReference type="EMBL" id="BAABDM010000004">
    <property type="protein sequence ID" value="GAA4098714.1"/>
    <property type="molecule type" value="Genomic_DNA"/>
</dbReference>
<comment type="caution">
    <text evidence="1">The sequence shown here is derived from an EMBL/GenBank/DDBJ whole genome shotgun (WGS) entry which is preliminary data.</text>
</comment>
<proteinExistence type="predicted"/>
<evidence type="ECO:0000313" key="1">
    <source>
        <dbReference type="EMBL" id="GAA4098714.1"/>
    </source>
</evidence>
<protein>
    <submittedName>
        <fullName evidence="1">Uncharacterized protein</fullName>
    </submittedName>
</protein>
<sequence length="223" mass="25300">MNIAVFAKAESAAILSAGRYDYYLNEVLQPVSETWQFYTNSRGELVIDSCRQAGELTLRSRAICVGDDLTQVLVEWHDEHSIQALYDLSAQQCYWQINADAEQVLALPAAPVYPLMRVFTGGIIKRVAQLGGNAPIIVPDIRPDTLANQKLRPYRGTRRCAFIADEEIHIQGARYRSACWSFIGDQYGEDSRFWLDTQSNLLRYTWLQAPGQAWRVERVAVKP</sequence>
<keyword evidence="2" id="KW-1185">Reference proteome</keyword>
<dbReference type="RefSeq" id="WP_344936412.1">
    <property type="nucleotide sequence ID" value="NZ_BAABDM010000004.1"/>
</dbReference>
<reference evidence="2" key="1">
    <citation type="journal article" date="2019" name="Int. J. Syst. Evol. Microbiol.">
        <title>The Global Catalogue of Microorganisms (GCM) 10K type strain sequencing project: providing services to taxonomists for standard genome sequencing and annotation.</title>
        <authorList>
            <consortium name="The Broad Institute Genomics Platform"/>
            <consortium name="The Broad Institute Genome Sequencing Center for Infectious Disease"/>
            <person name="Wu L."/>
            <person name="Ma J."/>
        </authorList>
    </citation>
    <scope>NUCLEOTIDE SEQUENCE [LARGE SCALE GENOMIC DNA]</scope>
    <source>
        <strain evidence="2">JCM 17304</strain>
    </source>
</reference>
<organism evidence="1 2">
    <name type="scientific">Zhongshania borealis</name>
    <dbReference type="NCBI Taxonomy" id="889488"/>
    <lineage>
        <taxon>Bacteria</taxon>
        <taxon>Pseudomonadati</taxon>
        <taxon>Pseudomonadota</taxon>
        <taxon>Gammaproteobacteria</taxon>
        <taxon>Cellvibrionales</taxon>
        <taxon>Spongiibacteraceae</taxon>
        <taxon>Zhongshania</taxon>
    </lineage>
</organism>
<gene>
    <name evidence="1" type="ORF">GCM10022414_24700</name>
</gene>
<name>A0ABP7WWP9_9GAMM</name>
<evidence type="ECO:0000313" key="2">
    <source>
        <dbReference type="Proteomes" id="UP001500392"/>
    </source>
</evidence>
<dbReference type="Proteomes" id="UP001500392">
    <property type="component" value="Unassembled WGS sequence"/>
</dbReference>